<organism evidence="6">
    <name type="scientific">Cacopsylla melanoneura</name>
    <dbReference type="NCBI Taxonomy" id="428564"/>
    <lineage>
        <taxon>Eukaryota</taxon>
        <taxon>Metazoa</taxon>
        <taxon>Ecdysozoa</taxon>
        <taxon>Arthropoda</taxon>
        <taxon>Hexapoda</taxon>
        <taxon>Insecta</taxon>
        <taxon>Pterygota</taxon>
        <taxon>Neoptera</taxon>
        <taxon>Paraneoptera</taxon>
        <taxon>Hemiptera</taxon>
        <taxon>Sternorrhyncha</taxon>
        <taxon>Psylloidea</taxon>
        <taxon>Psyllidae</taxon>
        <taxon>Psyllinae</taxon>
        <taxon>Cacopsylla</taxon>
    </lineage>
</organism>
<protein>
    <recommendedName>
        <fullName evidence="4">Large ribosomal subunit protein bL19m</fullName>
    </recommendedName>
    <alternativeName>
        <fullName evidence="5">39S ribosomal protein L19, mitochondrial</fullName>
    </alternativeName>
</protein>
<dbReference type="PANTHER" id="PTHR15680">
    <property type="entry name" value="RIBOSOMAL PROTEIN L19"/>
    <property type="match status" value="1"/>
</dbReference>
<accession>A0A8D8QS63</accession>
<keyword evidence="2 6" id="KW-0689">Ribosomal protein</keyword>
<sequence length="110" mass="13147">MKNIIKEYEKSQMKKNIPKINTGYYVEIKIWITEGKKKRIQKFKGTIISIKNKGLNSSFTVRKITNNEGIERVFQMHSHIINKIKIINNNRSKRSKLYYLRNIKRFSLEA</sequence>
<evidence type="ECO:0000256" key="4">
    <source>
        <dbReference type="ARBA" id="ARBA00035288"/>
    </source>
</evidence>
<evidence type="ECO:0000256" key="5">
    <source>
        <dbReference type="ARBA" id="ARBA00035359"/>
    </source>
</evidence>
<name>A0A8D8QS63_9HEMI</name>
<reference evidence="6" key="1">
    <citation type="submission" date="2021-05" db="EMBL/GenBank/DDBJ databases">
        <authorList>
            <person name="Alioto T."/>
            <person name="Alioto T."/>
            <person name="Gomez Garrido J."/>
        </authorList>
    </citation>
    <scope>NUCLEOTIDE SEQUENCE</scope>
</reference>
<dbReference type="InterPro" id="IPR001857">
    <property type="entry name" value="Ribosomal_bL19"/>
</dbReference>
<evidence type="ECO:0000313" key="6">
    <source>
        <dbReference type="EMBL" id="CAG6637051.1"/>
    </source>
</evidence>
<dbReference type="PANTHER" id="PTHR15680:SF9">
    <property type="entry name" value="LARGE RIBOSOMAL SUBUNIT PROTEIN BL19M"/>
    <property type="match status" value="1"/>
</dbReference>
<dbReference type="PRINTS" id="PR00061">
    <property type="entry name" value="RIBOSOMALL19"/>
</dbReference>
<dbReference type="EMBL" id="HBUF01096825">
    <property type="protein sequence ID" value="CAG6637051.1"/>
    <property type="molecule type" value="Transcribed_RNA"/>
</dbReference>
<dbReference type="GO" id="GO:0006412">
    <property type="term" value="P:translation"/>
    <property type="evidence" value="ECO:0007669"/>
    <property type="project" value="InterPro"/>
</dbReference>
<evidence type="ECO:0000256" key="2">
    <source>
        <dbReference type="ARBA" id="ARBA00022980"/>
    </source>
</evidence>
<dbReference type="InterPro" id="IPR008991">
    <property type="entry name" value="Translation_prot_SH3-like_sf"/>
</dbReference>
<dbReference type="NCBIfam" id="TIGR01024">
    <property type="entry name" value="rplS_bact"/>
    <property type="match status" value="1"/>
</dbReference>
<proteinExistence type="inferred from homology"/>
<dbReference type="Gene3D" id="2.30.30.790">
    <property type="match status" value="1"/>
</dbReference>
<dbReference type="GO" id="GO:0022625">
    <property type="term" value="C:cytosolic large ribosomal subunit"/>
    <property type="evidence" value="ECO:0007669"/>
    <property type="project" value="TreeGrafter"/>
</dbReference>
<dbReference type="AlphaFoldDB" id="A0A8D8QS63"/>
<comment type="similarity">
    <text evidence="1">Belongs to the bacterial ribosomal protein bL19 family.</text>
</comment>
<dbReference type="InterPro" id="IPR038657">
    <property type="entry name" value="Ribosomal_bL19_sf"/>
</dbReference>
<dbReference type="PIRSF" id="PIRSF002191">
    <property type="entry name" value="Ribosomal_L19"/>
    <property type="match status" value="1"/>
</dbReference>
<evidence type="ECO:0000256" key="1">
    <source>
        <dbReference type="ARBA" id="ARBA00005781"/>
    </source>
</evidence>
<evidence type="ECO:0000256" key="3">
    <source>
        <dbReference type="ARBA" id="ARBA00023274"/>
    </source>
</evidence>
<dbReference type="GO" id="GO:0003735">
    <property type="term" value="F:structural constituent of ribosome"/>
    <property type="evidence" value="ECO:0007669"/>
    <property type="project" value="InterPro"/>
</dbReference>
<dbReference type="SUPFAM" id="SSF50104">
    <property type="entry name" value="Translation proteins SH3-like domain"/>
    <property type="match status" value="1"/>
</dbReference>
<dbReference type="Pfam" id="PF01245">
    <property type="entry name" value="Ribosomal_L19"/>
    <property type="match status" value="1"/>
</dbReference>
<keyword evidence="3" id="KW-0687">Ribonucleoprotein</keyword>